<dbReference type="EMBL" id="CP029480">
    <property type="protein sequence ID" value="AWV98829.1"/>
    <property type="molecule type" value="Genomic_DNA"/>
</dbReference>
<dbReference type="KEGG" id="als:DJ013_11860"/>
<keyword evidence="2" id="KW-1185">Reference proteome</keyword>
<accession>A0A2Z4GC04</accession>
<dbReference type="AlphaFoldDB" id="A0A2Z4GC04"/>
<dbReference type="OrthoDB" id="976323at2"/>
<dbReference type="RefSeq" id="WP_111372022.1">
    <property type="nucleotide sequence ID" value="NZ_CP029480.1"/>
</dbReference>
<name>A0A2Z4GC04_9BACT</name>
<evidence type="ECO:0000313" key="2">
    <source>
        <dbReference type="Proteomes" id="UP000249873"/>
    </source>
</evidence>
<dbReference type="Proteomes" id="UP000249873">
    <property type="component" value="Chromosome"/>
</dbReference>
<gene>
    <name evidence="1" type="ORF">DJ013_11860</name>
</gene>
<organism evidence="1 2">
    <name type="scientific">Arcticibacterium luteifluviistationis</name>
    <dbReference type="NCBI Taxonomy" id="1784714"/>
    <lineage>
        <taxon>Bacteria</taxon>
        <taxon>Pseudomonadati</taxon>
        <taxon>Bacteroidota</taxon>
        <taxon>Cytophagia</taxon>
        <taxon>Cytophagales</taxon>
        <taxon>Leadbetterellaceae</taxon>
        <taxon>Arcticibacterium</taxon>
    </lineage>
</organism>
<reference evidence="1 2" key="1">
    <citation type="submission" date="2018-05" db="EMBL/GenBank/DDBJ databases">
        <title>Complete genome sequence of Arcticibacterium luteifluviistationis SM1504T, a cytophagaceae bacterium isolated from Arctic surface seawater.</title>
        <authorList>
            <person name="Li Y."/>
            <person name="Qin Q.-L."/>
        </authorList>
    </citation>
    <scope>NUCLEOTIDE SEQUENCE [LARGE SCALE GENOMIC DNA]</scope>
    <source>
        <strain evidence="1 2">SM1504</strain>
    </source>
</reference>
<sequence>MKIYHLSFFLLIPFVESCIYPQTQSTGNIEQSAEEVIIDEDVSYDNLKVGKGLLETKQEAFVKGEQYFDKGLKTASLLNLKVDGRENLLLTDTQWDDVWEDDMNNTKVVFWETEHFKEVRDNKLKDANVEAMRGFDFAPMVLQMKNVTPWNGGPFVQHFVHIPGESRNHWKDGSLEYFFMPDDFPDDIANTHLPQFYKYFPDYSLPKNKIGMTSFMINDDENNAAGRKGYTYTNSFVAPASQRVYYDYDTWLYESGAPPAYSVSQEEVNAWLDKVDENLLYRNFEKHVLNKYQNVGHLVLNWEALRSPYGKSIYKLERCLNAFKAKYPNTTLSLWPHGLFFLNRVNIEGNNFKYELTDDIKFTGNLGEWDTQKNPESPFSINSFYLNNVDINYVGGYLNYPTNYGYVQHMLMQHMMNKKFQPNKKSILMWWHNQEYVGAFEKGKEWFTDSKGRTLSVDTKPMVFPSAMHNAAVWAFAFCDGGELWSEPYSRRDQNDYLGASTEVYDTRGNKIATSFSPKFTGQYAIQNYRNIDRWEGGKWAVSANKDIIEAKTDWDFVPSARENGRFTAGDGVLPSYSLYDKSQLVAVKYSESGTEALLLVYDAWNEPLNQEKIKVKLNGKVVSVDVFGRYTSVVRVTDL</sequence>
<protein>
    <submittedName>
        <fullName evidence="1">Uncharacterized protein</fullName>
    </submittedName>
</protein>
<proteinExistence type="predicted"/>
<evidence type="ECO:0000313" key="1">
    <source>
        <dbReference type="EMBL" id="AWV98829.1"/>
    </source>
</evidence>